<feature type="non-terminal residue" evidence="1">
    <location>
        <position position="1"/>
    </location>
</feature>
<proteinExistence type="predicted"/>
<protein>
    <submittedName>
        <fullName evidence="1">Uncharacterized protein</fullName>
    </submittedName>
</protein>
<dbReference type="AlphaFoldDB" id="A0AA38G8J2"/>
<comment type="caution">
    <text evidence="1">The sequence shown here is derived from an EMBL/GenBank/DDBJ whole genome shotgun (WGS) entry which is preliminary data.</text>
</comment>
<evidence type="ECO:0000313" key="1">
    <source>
        <dbReference type="EMBL" id="KAH9317278.1"/>
    </source>
</evidence>
<reference evidence="1 2" key="1">
    <citation type="journal article" date="2021" name="Nat. Plants">
        <title>The Taxus genome provides insights into paclitaxel biosynthesis.</title>
        <authorList>
            <person name="Xiong X."/>
            <person name="Gou J."/>
            <person name="Liao Q."/>
            <person name="Li Y."/>
            <person name="Zhou Q."/>
            <person name="Bi G."/>
            <person name="Li C."/>
            <person name="Du R."/>
            <person name="Wang X."/>
            <person name="Sun T."/>
            <person name="Guo L."/>
            <person name="Liang H."/>
            <person name="Lu P."/>
            <person name="Wu Y."/>
            <person name="Zhang Z."/>
            <person name="Ro D.K."/>
            <person name="Shang Y."/>
            <person name="Huang S."/>
            <person name="Yan J."/>
        </authorList>
    </citation>
    <scope>NUCLEOTIDE SEQUENCE [LARGE SCALE GENOMIC DNA]</scope>
    <source>
        <strain evidence="1">Ta-2019</strain>
    </source>
</reference>
<organism evidence="1 2">
    <name type="scientific">Taxus chinensis</name>
    <name type="common">Chinese yew</name>
    <name type="synonym">Taxus wallichiana var. chinensis</name>
    <dbReference type="NCBI Taxonomy" id="29808"/>
    <lineage>
        <taxon>Eukaryota</taxon>
        <taxon>Viridiplantae</taxon>
        <taxon>Streptophyta</taxon>
        <taxon>Embryophyta</taxon>
        <taxon>Tracheophyta</taxon>
        <taxon>Spermatophyta</taxon>
        <taxon>Pinopsida</taxon>
        <taxon>Pinidae</taxon>
        <taxon>Conifers II</taxon>
        <taxon>Cupressales</taxon>
        <taxon>Taxaceae</taxon>
        <taxon>Taxus</taxon>
    </lineage>
</organism>
<evidence type="ECO:0000313" key="2">
    <source>
        <dbReference type="Proteomes" id="UP000824469"/>
    </source>
</evidence>
<dbReference type="EMBL" id="JAHRHJ020000004">
    <property type="protein sequence ID" value="KAH9317278.1"/>
    <property type="molecule type" value="Genomic_DNA"/>
</dbReference>
<sequence length="51" mass="5337">WVYAVMGGTAESRTTKARVARLSHHHGSERCPTGAGGYIGDAAWDHAGVAN</sequence>
<feature type="non-terminal residue" evidence="1">
    <location>
        <position position="51"/>
    </location>
</feature>
<keyword evidence="2" id="KW-1185">Reference proteome</keyword>
<accession>A0AA38G8J2</accession>
<gene>
    <name evidence="1" type="ORF">KI387_019047</name>
</gene>
<name>A0AA38G8J2_TAXCH</name>
<dbReference type="Proteomes" id="UP000824469">
    <property type="component" value="Unassembled WGS sequence"/>
</dbReference>